<keyword evidence="3" id="KW-0560">Oxidoreductase</keyword>
<comment type="pathway">
    <text evidence="1">Cofactor biosynthesis; thiamine diphosphate biosynthesis.</text>
</comment>
<evidence type="ECO:0000256" key="1">
    <source>
        <dbReference type="ARBA" id="ARBA00004948"/>
    </source>
</evidence>
<keyword evidence="9" id="KW-1185">Reference proteome</keyword>
<evidence type="ECO:0000313" key="8">
    <source>
        <dbReference type="EMBL" id="GMA41629.1"/>
    </source>
</evidence>
<dbReference type="NCBIfam" id="TIGR02352">
    <property type="entry name" value="thiamin_ThiO"/>
    <property type="match status" value="1"/>
</dbReference>
<evidence type="ECO:0000256" key="5">
    <source>
        <dbReference type="ARBA" id="ARBA00050018"/>
    </source>
</evidence>
<comment type="caution">
    <text evidence="8">The sequence shown here is derived from an EMBL/GenBank/DDBJ whole genome shotgun (WGS) entry which is preliminary data.</text>
</comment>
<protein>
    <recommendedName>
        <fullName evidence="5">glycine oxidase</fullName>
        <ecNumber evidence="5">1.4.3.19</ecNumber>
    </recommendedName>
</protein>
<evidence type="ECO:0000256" key="4">
    <source>
        <dbReference type="ARBA" id="ARBA00049872"/>
    </source>
</evidence>
<evidence type="ECO:0000313" key="9">
    <source>
        <dbReference type="Proteomes" id="UP001157126"/>
    </source>
</evidence>
<evidence type="ECO:0000256" key="2">
    <source>
        <dbReference type="ARBA" id="ARBA00022977"/>
    </source>
</evidence>
<dbReference type="EC" id="1.4.3.19" evidence="5"/>
<proteinExistence type="predicted"/>
<dbReference type="PANTHER" id="PTHR13847">
    <property type="entry name" value="SARCOSINE DEHYDROGENASE-RELATED"/>
    <property type="match status" value="1"/>
</dbReference>
<reference evidence="9" key="1">
    <citation type="journal article" date="2019" name="Int. J. Syst. Evol. Microbiol.">
        <title>The Global Catalogue of Microorganisms (GCM) 10K type strain sequencing project: providing services to taxonomists for standard genome sequencing and annotation.</title>
        <authorList>
            <consortium name="The Broad Institute Genomics Platform"/>
            <consortium name="The Broad Institute Genome Sequencing Center for Infectious Disease"/>
            <person name="Wu L."/>
            <person name="Ma J."/>
        </authorList>
    </citation>
    <scope>NUCLEOTIDE SEQUENCE [LARGE SCALE GENOMIC DNA]</scope>
    <source>
        <strain evidence="9">NBRC 113072</strain>
    </source>
</reference>
<gene>
    <name evidence="8" type="ORF">GCM10025883_36740</name>
</gene>
<evidence type="ECO:0000256" key="6">
    <source>
        <dbReference type="SAM" id="MobiDB-lite"/>
    </source>
</evidence>
<organism evidence="8 9">
    <name type="scientific">Mobilicoccus caccae</name>
    <dbReference type="NCBI Taxonomy" id="1859295"/>
    <lineage>
        <taxon>Bacteria</taxon>
        <taxon>Bacillati</taxon>
        <taxon>Actinomycetota</taxon>
        <taxon>Actinomycetes</taxon>
        <taxon>Micrococcales</taxon>
        <taxon>Dermatophilaceae</taxon>
        <taxon>Mobilicoccus</taxon>
    </lineage>
</organism>
<dbReference type="InterPro" id="IPR006076">
    <property type="entry name" value="FAD-dep_OxRdtase"/>
</dbReference>
<dbReference type="InterPro" id="IPR012727">
    <property type="entry name" value="Gly_oxidase_ThiO"/>
</dbReference>
<dbReference type="SUPFAM" id="SSF51905">
    <property type="entry name" value="FAD/NAD(P)-binding domain"/>
    <property type="match status" value="1"/>
</dbReference>
<accession>A0ABQ6IVY0</accession>
<keyword evidence="2" id="KW-0784">Thiamine biosynthesis</keyword>
<dbReference type="Proteomes" id="UP001157126">
    <property type="component" value="Unassembled WGS sequence"/>
</dbReference>
<dbReference type="Gene3D" id="3.50.50.60">
    <property type="entry name" value="FAD/NAD(P)-binding domain"/>
    <property type="match status" value="1"/>
</dbReference>
<dbReference type="EMBL" id="BSUO01000001">
    <property type="protein sequence ID" value="GMA41629.1"/>
    <property type="molecule type" value="Genomic_DNA"/>
</dbReference>
<dbReference type="SUPFAM" id="SSF54373">
    <property type="entry name" value="FAD-linked reductases, C-terminal domain"/>
    <property type="match status" value="1"/>
</dbReference>
<name>A0ABQ6IVY0_9MICO</name>
<comment type="catalytic activity">
    <reaction evidence="4">
        <text>glycine + O2 + H2O = glyoxylate + H2O2 + NH4(+)</text>
        <dbReference type="Rhea" id="RHEA:11532"/>
        <dbReference type="ChEBI" id="CHEBI:15377"/>
        <dbReference type="ChEBI" id="CHEBI:15379"/>
        <dbReference type="ChEBI" id="CHEBI:16240"/>
        <dbReference type="ChEBI" id="CHEBI:28938"/>
        <dbReference type="ChEBI" id="CHEBI:36655"/>
        <dbReference type="ChEBI" id="CHEBI:57305"/>
        <dbReference type="EC" id="1.4.3.19"/>
    </reaction>
</comment>
<dbReference type="PANTHER" id="PTHR13847:SF289">
    <property type="entry name" value="GLYCINE OXIDASE"/>
    <property type="match status" value="1"/>
</dbReference>
<dbReference type="Pfam" id="PF01266">
    <property type="entry name" value="DAO"/>
    <property type="match status" value="1"/>
</dbReference>
<feature type="domain" description="FAD dependent oxidoreductase" evidence="7">
    <location>
        <begin position="157"/>
        <end position="508"/>
    </location>
</feature>
<dbReference type="InterPro" id="IPR036188">
    <property type="entry name" value="FAD/NAD-bd_sf"/>
</dbReference>
<evidence type="ECO:0000259" key="7">
    <source>
        <dbReference type="Pfam" id="PF01266"/>
    </source>
</evidence>
<sequence length="553" mass="57352">MCIRVADPLAELLETPTSAVACAGTREAFSVMSGEVTVVTVVTDEGTVDLDLDGDGVIAPGDVLSSHRRPRCRSGGAADAHRRPLALTHTLERDSDTLPGRPAPVGVRGGAVSGMSVALDTLVSPREPEGLRGRGDISDADRSNLMRVMPTKGGRVHVIVIGAGIIGLAVGRRLLREGHAVTILDPAPASGATHAAGGMLTPVGEAYHGENDLTALLLASAQRYPAFIDDLAADLPAGTPTGFVTSGTIICGVDAADRGHLSDLHALWERLGLRSDQLTTRQARALEPLLGPRLTCAFHAPDDHQVDPRLLAAALMTALEARGVQIPSEVATAVHPGERPSVDLASGDRLEADAVVVANGLGAAHLGGDVGVDLSAVLRPVHGEVVRMTAPPHLAPLFTHTVRGLVEGRPVYLIPRGDGRVLLGASSREDGAEHVSAGGVHDLLTDAIRLMPAVQEFGIDEVLSRARPGTPDNAPLIGRTAPGIVLATGLFRHGILLAPVTADIVAALLRRGTGDLGPEAHSPDDPLLTLARCADPDRFAAGPLARTLWKDTP</sequence>
<evidence type="ECO:0000256" key="3">
    <source>
        <dbReference type="ARBA" id="ARBA00023002"/>
    </source>
</evidence>
<dbReference type="Gene3D" id="3.30.9.10">
    <property type="entry name" value="D-Amino Acid Oxidase, subunit A, domain 2"/>
    <property type="match status" value="1"/>
</dbReference>
<feature type="region of interest" description="Disordered" evidence="6">
    <location>
        <begin position="61"/>
        <end position="82"/>
    </location>
</feature>